<dbReference type="Proteomes" id="UP000276103">
    <property type="component" value="Unassembled WGS sequence"/>
</dbReference>
<evidence type="ECO:0000313" key="2">
    <source>
        <dbReference type="Proteomes" id="UP000276103"/>
    </source>
</evidence>
<dbReference type="RefSeq" id="WP_127056923.1">
    <property type="nucleotide sequence ID" value="NZ_RSCM01000035.1"/>
</dbReference>
<protein>
    <submittedName>
        <fullName evidence="1">Uncharacterized protein</fullName>
    </submittedName>
</protein>
<sequence>MNLAQFDIKYSRYIKIQDNIAIWVENGEISYFSCELPLAQNGDRIEVGKVFETDWTEAPFTVTTMQLINRRWYISGEVDNYTEDEVTPFNLLRCL</sequence>
<dbReference type="AlphaFoldDB" id="A0A3S1BVM7"/>
<comment type="caution">
    <text evidence="1">The sequence shown here is derived from an EMBL/GenBank/DDBJ whole genome shotgun (WGS) entry which is preliminary data.</text>
</comment>
<dbReference type="EMBL" id="RSCM01000035">
    <property type="protein sequence ID" value="RUS92284.1"/>
    <property type="molecule type" value="Genomic_DNA"/>
</dbReference>
<evidence type="ECO:0000313" key="1">
    <source>
        <dbReference type="EMBL" id="RUS92284.1"/>
    </source>
</evidence>
<organism evidence="1 2">
    <name type="scientific">Trichormus variabilis SAG 1403-4b</name>
    <dbReference type="NCBI Taxonomy" id="447716"/>
    <lineage>
        <taxon>Bacteria</taxon>
        <taxon>Bacillati</taxon>
        <taxon>Cyanobacteriota</taxon>
        <taxon>Cyanophyceae</taxon>
        <taxon>Nostocales</taxon>
        <taxon>Nostocaceae</taxon>
        <taxon>Trichormus</taxon>
    </lineage>
</organism>
<keyword evidence="2" id="KW-1185">Reference proteome</keyword>
<name>A0A3S1BVM7_ANAVA</name>
<accession>A0A3S1BVM7</accession>
<reference evidence="1 2" key="1">
    <citation type="journal article" date="2019" name="Genome Biol. Evol.">
        <title>Day and night: Metabolic profiles and evolutionary relationships of six axenic non-marine cyanobacteria.</title>
        <authorList>
            <person name="Will S.E."/>
            <person name="Henke P."/>
            <person name="Boedeker C."/>
            <person name="Huang S."/>
            <person name="Brinkmann H."/>
            <person name="Rohde M."/>
            <person name="Jarek M."/>
            <person name="Friedl T."/>
            <person name="Seufert S."/>
            <person name="Schumacher M."/>
            <person name="Overmann J."/>
            <person name="Neumann-Schaal M."/>
            <person name="Petersen J."/>
        </authorList>
    </citation>
    <scope>NUCLEOTIDE SEQUENCE [LARGE SCALE GENOMIC DNA]</scope>
    <source>
        <strain evidence="1 2">SAG 1403-4b</strain>
    </source>
</reference>
<proteinExistence type="predicted"/>
<gene>
    <name evidence="1" type="ORF">DSM107003_51460</name>
</gene>